<reference evidence="5 6" key="1">
    <citation type="submission" date="2020-04" db="EMBL/GenBank/DDBJ databases">
        <authorList>
            <person name="Wallbank WR R."/>
            <person name="Pardo Diaz C."/>
            <person name="Kozak K."/>
            <person name="Martin S."/>
            <person name="Jiggins C."/>
            <person name="Moest M."/>
            <person name="Warren A I."/>
            <person name="Byers J.R.P. K."/>
            <person name="Montejo-Kovacevich G."/>
            <person name="Yen C E."/>
        </authorList>
    </citation>
    <scope>NUCLEOTIDE SEQUENCE [LARGE SCALE GENOMIC DNA]</scope>
</reference>
<dbReference type="Proteomes" id="UP000494106">
    <property type="component" value="Unassembled WGS sequence"/>
</dbReference>
<evidence type="ECO:0000313" key="5">
    <source>
        <dbReference type="Proteomes" id="UP000494106"/>
    </source>
</evidence>
<feature type="compositionally biased region" description="Polar residues" evidence="1">
    <location>
        <begin position="272"/>
        <end position="281"/>
    </location>
</feature>
<evidence type="ECO:0000313" key="4">
    <source>
        <dbReference type="EMBL" id="CAB3237586.1"/>
    </source>
</evidence>
<feature type="region of interest" description="Disordered" evidence="1">
    <location>
        <begin position="257"/>
        <end position="281"/>
    </location>
</feature>
<dbReference type="AlphaFoldDB" id="A0A8S0ZZ84"/>
<sequence length="281" mass="31951">MESYLKNREALELLAISHEVTITQEIKTIILNTDIWVKLDEIVNILQPLATAILSTERDTSVLSDVYYTFENLKKGLSQVLDESVFLDAEDKNLLLGHVSSRKDFCMQSIHFAVYLLDPRHCGNGLSDEDISKATEYIQEYCVSSGLDVTNVLTNMAEFTTKTNFFQESKPIWSPAKKLQPRIWWQTFALNQSVGAIAIKILSVPPSSAASERNWSMFAHTHTKLRNRLKQSRVLKLISIRSNLNLLKKKDEKILYNDSEDEDSKDGEVEHVTTSNTDPLV</sequence>
<dbReference type="SUPFAM" id="SSF53098">
    <property type="entry name" value="Ribonuclease H-like"/>
    <property type="match status" value="1"/>
</dbReference>
<dbReference type="OrthoDB" id="4951847at2759"/>
<dbReference type="InterPro" id="IPR012337">
    <property type="entry name" value="RNaseH-like_sf"/>
</dbReference>
<protein>
    <recommendedName>
        <fullName evidence="2">HAT C-terminal dimerisation domain-containing protein</fullName>
    </recommendedName>
</protein>
<comment type="caution">
    <text evidence="4">The sequence shown here is derived from an EMBL/GenBank/DDBJ whole genome shotgun (WGS) entry which is preliminary data.</text>
</comment>
<dbReference type="EMBL" id="CADEBD010000291">
    <property type="protein sequence ID" value="CAB3232798.1"/>
    <property type="molecule type" value="Genomic_DNA"/>
</dbReference>
<dbReference type="InterPro" id="IPR008906">
    <property type="entry name" value="HATC_C_dom"/>
</dbReference>
<evidence type="ECO:0000259" key="2">
    <source>
        <dbReference type="Pfam" id="PF05699"/>
    </source>
</evidence>
<proteinExistence type="predicted"/>
<evidence type="ECO:0000313" key="6">
    <source>
        <dbReference type="Proteomes" id="UP000494256"/>
    </source>
</evidence>
<dbReference type="GO" id="GO:0046983">
    <property type="term" value="F:protein dimerization activity"/>
    <property type="evidence" value="ECO:0007669"/>
    <property type="project" value="InterPro"/>
</dbReference>
<feature type="domain" description="HAT C-terminal dimerisation" evidence="2">
    <location>
        <begin position="169"/>
        <end position="244"/>
    </location>
</feature>
<evidence type="ECO:0000313" key="3">
    <source>
        <dbReference type="EMBL" id="CAB3232798.1"/>
    </source>
</evidence>
<accession>A0A8S0ZZ84</accession>
<dbReference type="Pfam" id="PF05699">
    <property type="entry name" value="Dimer_Tnp_hAT"/>
    <property type="match status" value="1"/>
</dbReference>
<dbReference type="Proteomes" id="UP000494256">
    <property type="component" value="Unassembled WGS sequence"/>
</dbReference>
<organism evidence="4 5">
    <name type="scientific">Arctia plantaginis</name>
    <name type="common">Wood tiger moth</name>
    <name type="synonym">Phalaena plantaginis</name>
    <dbReference type="NCBI Taxonomy" id="874455"/>
    <lineage>
        <taxon>Eukaryota</taxon>
        <taxon>Metazoa</taxon>
        <taxon>Ecdysozoa</taxon>
        <taxon>Arthropoda</taxon>
        <taxon>Hexapoda</taxon>
        <taxon>Insecta</taxon>
        <taxon>Pterygota</taxon>
        <taxon>Neoptera</taxon>
        <taxon>Endopterygota</taxon>
        <taxon>Lepidoptera</taxon>
        <taxon>Glossata</taxon>
        <taxon>Ditrysia</taxon>
        <taxon>Noctuoidea</taxon>
        <taxon>Erebidae</taxon>
        <taxon>Arctiinae</taxon>
        <taxon>Arctia</taxon>
    </lineage>
</organism>
<name>A0A8S0ZZ84_ARCPL</name>
<dbReference type="EMBL" id="CADEBC010000492">
    <property type="protein sequence ID" value="CAB3237586.1"/>
    <property type="molecule type" value="Genomic_DNA"/>
</dbReference>
<gene>
    <name evidence="3" type="ORF">APLA_LOCUS5837</name>
    <name evidence="4" type="ORF">APLA_LOCUS6964</name>
</gene>
<keyword evidence="5" id="KW-1185">Reference proteome</keyword>
<evidence type="ECO:0000256" key="1">
    <source>
        <dbReference type="SAM" id="MobiDB-lite"/>
    </source>
</evidence>